<keyword evidence="2" id="KW-1133">Transmembrane helix</keyword>
<dbReference type="RefSeq" id="WP_343986030.1">
    <property type="nucleotide sequence ID" value="NZ_BAAANB010000001.1"/>
</dbReference>
<feature type="region of interest" description="Disordered" evidence="1">
    <location>
        <begin position="39"/>
        <end position="416"/>
    </location>
</feature>
<feature type="compositionally biased region" description="Low complexity" evidence="1">
    <location>
        <begin position="67"/>
        <end position="77"/>
    </location>
</feature>
<feature type="compositionally biased region" description="Basic and acidic residues" evidence="1">
    <location>
        <begin position="382"/>
        <end position="391"/>
    </location>
</feature>
<evidence type="ECO:0000256" key="1">
    <source>
        <dbReference type="SAM" id="MobiDB-lite"/>
    </source>
</evidence>
<feature type="compositionally biased region" description="Basic and acidic residues" evidence="1">
    <location>
        <begin position="86"/>
        <end position="142"/>
    </location>
</feature>
<feature type="compositionally biased region" description="Acidic residues" evidence="1">
    <location>
        <begin position="317"/>
        <end position="327"/>
    </location>
</feature>
<evidence type="ECO:0000313" key="4">
    <source>
        <dbReference type="Proteomes" id="UP001501285"/>
    </source>
</evidence>
<reference evidence="3 4" key="1">
    <citation type="journal article" date="2019" name="Int. J. Syst. Evol. Microbiol.">
        <title>The Global Catalogue of Microorganisms (GCM) 10K type strain sequencing project: providing services to taxonomists for standard genome sequencing and annotation.</title>
        <authorList>
            <consortium name="The Broad Institute Genomics Platform"/>
            <consortium name="The Broad Institute Genome Sequencing Center for Infectious Disease"/>
            <person name="Wu L."/>
            <person name="Ma J."/>
        </authorList>
    </citation>
    <scope>NUCLEOTIDE SEQUENCE [LARGE SCALE GENOMIC DNA]</scope>
    <source>
        <strain evidence="3 4">JCM 14283</strain>
    </source>
</reference>
<sequence length="482" mass="50155">MSDAGKTVLWIVVAVAVVAVIIWLFVSAGRRRAAEARRFEASEQRGRAAVPHVEPRASQRRAGQRGTAVATPAAPAAQTGSMQRETAQREAAERESAQREAAQREAERREAAQREAAQREAEVRAAETRRREQEAEQRRLGESRGAGTTSVPASGIGAAAVGAAAFTQEDDDEDDLADAENPFAARPATAVGTGSAETHPEERSTTVTENPASETTDTTSTGSTVFDPETSDGTGATDTTDTTATVEGSEDAATGGSTPQEPVTPPVATIDEPKKVEVPALADRDDVIGEGGTPAGDPGDHRGQPWATTPGQHGPGDSDEPADEGLDVDMAPHSHASDDVDETAEAVSPGNDTPRREEAEPAPDAAAAAFPDEDTPQGHDATNAEHARTGEDVTSGESDAGGQRAGTRRTSSFDEVVDGGFGLGSAAPIGDGAQPLGHAVKARRDGRTFVAPGDAGYDEVEPDVWFYNEDAARRAGFDRRGE</sequence>
<comment type="caution">
    <text evidence="3">The sequence shown here is derived from an EMBL/GenBank/DDBJ whole genome shotgun (WGS) entry which is preliminary data.</text>
</comment>
<feature type="compositionally biased region" description="Low complexity" evidence="1">
    <location>
        <begin position="153"/>
        <end position="167"/>
    </location>
</feature>
<protein>
    <submittedName>
        <fullName evidence="3">Uncharacterized protein</fullName>
    </submittedName>
</protein>
<feature type="compositionally biased region" description="Low complexity" evidence="1">
    <location>
        <begin position="213"/>
        <end position="224"/>
    </location>
</feature>
<dbReference type="EMBL" id="BAAANB010000001">
    <property type="protein sequence ID" value="GAA2017698.1"/>
    <property type="molecule type" value="Genomic_DNA"/>
</dbReference>
<evidence type="ECO:0000313" key="3">
    <source>
        <dbReference type="EMBL" id="GAA2017698.1"/>
    </source>
</evidence>
<name>A0ABN2TR45_9MICO</name>
<proteinExistence type="predicted"/>
<keyword evidence="4" id="KW-1185">Reference proteome</keyword>
<keyword evidence="2" id="KW-0812">Transmembrane</keyword>
<feature type="compositionally biased region" description="Low complexity" evidence="1">
    <location>
        <begin position="231"/>
        <end position="247"/>
    </location>
</feature>
<gene>
    <name evidence="3" type="ORF">GCM10009740_01520</name>
</gene>
<feature type="transmembrane region" description="Helical" evidence="2">
    <location>
        <begin position="7"/>
        <end position="26"/>
    </location>
</feature>
<dbReference type="Proteomes" id="UP001501285">
    <property type="component" value="Unassembled WGS sequence"/>
</dbReference>
<accession>A0ABN2TR45</accession>
<evidence type="ECO:0000256" key="2">
    <source>
        <dbReference type="SAM" id="Phobius"/>
    </source>
</evidence>
<keyword evidence="2" id="KW-0472">Membrane</keyword>
<feature type="compositionally biased region" description="Basic and acidic residues" evidence="1">
    <location>
        <begin position="271"/>
        <end position="287"/>
    </location>
</feature>
<feature type="compositionally biased region" description="Acidic residues" evidence="1">
    <location>
        <begin position="168"/>
        <end position="178"/>
    </location>
</feature>
<organism evidence="3 4">
    <name type="scientific">Terrabacter terrae</name>
    <dbReference type="NCBI Taxonomy" id="318434"/>
    <lineage>
        <taxon>Bacteria</taxon>
        <taxon>Bacillati</taxon>
        <taxon>Actinomycetota</taxon>
        <taxon>Actinomycetes</taxon>
        <taxon>Micrococcales</taxon>
        <taxon>Intrasporangiaceae</taxon>
        <taxon>Terrabacter</taxon>
    </lineage>
</organism>